<dbReference type="Proteomes" id="UP000050741">
    <property type="component" value="Unassembled WGS sequence"/>
</dbReference>
<accession>A0A183CJ01</accession>
<name>A0A183CJ01_GLOPA</name>
<proteinExistence type="predicted"/>
<evidence type="ECO:0000313" key="2">
    <source>
        <dbReference type="Proteomes" id="UP000050741"/>
    </source>
</evidence>
<reference evidence="2" key="1">
    <citation type="submission" date="2014-05" db="EMBL/GenBank/DDBJ databases">
        <title>The genome and life-stage specific transcriptomes of Globodera pallida elucidate key aspects of plant parasitism by a cyst nematode.</title>
        <authorList>
            <person name="Cotton J.A."/>
            <person name="Lilley C.J."/>
            <person name="Jones L.M."/>
            <person name="Kikuchi T."/>
            <person name="Reid A.J."/>
            <person name="Thorpe P."/>
            <person name="Tsai I.J."/>
            <person name="Beasley H."/>
            <person name="Blok V."/>
            <person name="Cock P.J.A."/>
            <person name="Van den Akker S.E."/>
            <person name="Holroyd N."/>
            <person name="Hunt M."/>
            <person name="Mantelin S."/>
            <person name="Naghra H."/>
            <person name="Pain A."/>
            <person name="Palomares-Rius J.E."/>
            <person name="Zarowiecki M."/>
            <person name="Berriman M."/>
            <person name="Jones J.T."/>
            <person name="Urwin P.E."/>
        </authorList>
    </citation>
    <scope>NUCLEOTIDE SEQUENCE [LARGE SCALE GENOMIC DNA]</scope>
    <source>
        <strain evidence="2">Lindley</strain>
    </source>
</reference>
<sequence>MMKLTTCKLAYPITAHVRYPQWHLARAGTMLGTFWPCRFFCASAPQLGAHDWARHDWARTTDEGPTVAEKTRLATDGPQKFGQQGSNFVVECEAPSFCLWPIIWTASAFLSLAIIALLVQWHFFRRKLIRLGTYAPNCSSGGGSVQFEMAGMPSFLGTTPNPVVAINGKYGRIG</sequence>
<keyword evidence="1" id="KW-1133">Transmembrane helix</keyword>
<keyword evidence="2" id="KW-1185">Reference proteome</keyword>
<reference evidence="3" key="2">
    <citation type="submission" date="2016-06" db="UniProtKB">
        <authorList>
            <consortium name="WormBaseParasite"/>
        </authorList>
    </citation>
    <scope>IDENTIFICATION</scope>
</reference>
<keyword evidence="1" id="KW-0472">Membrane</keyword>
<evidence type="ECO:0000313" key="3">
    <source>
        <dbReference type="WBParaSite" id="GPLIN_001285700"/>
    </source>
</evidence>
<evidence type="ECO:0000256" key="1">
    <source>
        <dbReference type="SAM" id="Phobius"/>
    </source>
</evidence>
<dbReference type="AlphaFoldDB" id="A0A183CJ01"/>
<organism evidence="2 3">
    <name type="scientific">Globodera pallida</name>
    <name type="common">Potato cyst nematode worm</name>
    <name type="synonym">Heterodera pallida</name>
    <dbReference type="NCBI Taxonomy" id="36090"/>
    <lineage>
        <taxon>Eukaryota</taxon>
        <taxon>Metazoa</taxon>
        <taxon>Ecdysozoa</taxon>
        <taxon>Nematoda</taxon>
        <taxon>Chromadorea</taxon>
        <taxon>Rhabditida</taxon>
        <taxon>Tylenchina</taxon>
        <taxon>Tylenchomorpha</taxon>
        <taxon>Tylenchoidea</taxon>
        <taxon>Heteroderidae</taxon>
        <taxon>Heteroderinae</taxon>
        <taxon>Globodera</taxon>
    </lineage>
</organism>
<protein>
    <submittedName>
        <fullName evidence="3">Uncharacterized protein</fullName>
    </submittedName>
</protein>
<dbReference type="WBParaSite" id="GPLIN_001285700">
    <property type="protein sequence ID" value="GPLIN_001285700"/>
    <property type="gene ID" value="GPLIN_001285700"/>
</dbReference>
<keyword evidence="1" id="KW-0812">Transmembrane</keyword>
<feature type="transmembrane region" description="Helical" evidence="1">
    <location>
        <begin position="99"/>
        <end position="121"/>
    </location>
</feature>